<dbReference type="InterPro" id="IPR019854">
    <property type="entry name" value="Motility-assoc_prot_GldC"/>
</dbReference>
<name>A0A2S1L960_9FLAO</name>
<dbReference type="Pfam" id="PF19937">
    <property type="entry name" value="GldC-like"/>
    <property type="match status" value="1"/>
</dbReference>
<reference evidence="1 2" key="1">
    <citation type="submission" date="2017-04" db="EMBL/GenBank/DDBJ databases">
        <title>Compelte genome sequence of WV33.</title>
        <authorList>
            <person name="Lee P.C."/>
        </authorList>
    </citation>
    <scope>NUCLEOTIDE SEQUENCE [LARGE SCALE GENOMIC DNA]</scope>
    <source>
        <strain evidence="1 2">WV33</strain>
    </source>
</reference>
<evidence type="ECO:0000313" key="2">
    <source>
        <dbReference type="Proteomes" id="UP000244527"/>
    </source>
</evidence>
<dbReference type="KEGG" id="ffa:FFWV33_01140"/>
<dbReference type="RefSeq" id="WP_108739194.1">
    <property type="nucleotide sequence ID" value="NZ_CP020918.1"/>
</dbReference>
<gene>
    <name evidence="1" type="ORF">FFWV33_01140</name>
</gene>
<dbReference type="OrthoDB" id="893422at2"/>
<sequence>MSNKNRSEINFLVELDDNRVPEKLMWSAKDGGVQLEETKAIMLSIWDSKVKESMRIDLWTKDMPVDEMKIFFHQTLVAMADTFHRATGDEKMTATMKDFCEYFAEKLELKAEE</sequence>
<dbReference type="Proteomes" id="UP000244527">
    <property type="component" value="Chromosome"/>
</dbReference>
<organism evidence="1 2">
    <name type="scientific">Flavobacterium faecale</name>
    <dbReference type="NCBI Taxonomy" id="1355330"/>
    <lineage>
        <taxon>Bacteria</taxon>
        <taxon>Pseudomonadati</taxon>
        <taxon>Bacteroidota</taxon>
        <taxon>Flavobacteriia</taxon>
        <taxon>Flavobacteriales</taxon>
        <taxon>Flavobacteriaceae</taxon>
        <taxon>Flavobacterium</taxon>
    </lineage>
</organism>
<dbReference type="AlphaFoldDB" id="A0A2S1L960"/>
<dbReference type="NCBIfam" id="TIGR03515">
    <property type="entry name" value="GldC"/>
    <property type="match status" value="1"/>
</dbReference>
<proteinExistence type="predicted"/>
<accession>A0A2S1L960</accession>
<protein>
    <submittedName>
        <fullName evidence="1">Gliding motility protein GldC</fullName>
    </submittedName>
</protein>
<dbReference type="EMBL" id="CP020918">
    <property type="protein sequence ID" value="AWG20228.1"/>
    <property type="molecule type" value="Genomic_DNA"/>
</dbReference>
<evidence type="ECO:0000313" key="1">
    <source>
        <dbReference type="EMBL" id="AWG20228.1"/>
    </source>
</evidence>
<keyword evidence="2" id="KW-1185">Reference proteome</keyword>